<comment type="caution">
    <text evidence="3">The sequence shown here is derived from an EMBL/GenBank/DDBJ whole genome shotgun (WGS) entry which is preliminary data.</text>
</comment>
<name>A0A0F9BQ60_9ZZZZ</name>
<dbReference type="PANTHER" id="PTHR21090">
    <property type="entry name" value="AROM/DEHYDROQUINATE SYNTHASE"/>
    <property type="match status" value="1"/>
</dbReference>
<dbReference type="GO" id="GO:0009423">
    <property type="term" value="P:chorismate biosynthetic process"/>
    <property type="evidence" value="ECO:0007669"/>
    <property type="project" value="TreeGrafter"/>
</dbReference>
<evidence type="ECO:0000256" key="1">
    <source>
        <dbReference type="ARBA" id="ARBA00022679"/>
    </source>
</evidence>
<organism evidence="3">
    <name type="scientific">marine sediment metagenome</name>
    <dbReference type="NCBI Taxonomy" id="412755"/>
    <lineage>
        <taxon>unclassified sequences</taxon>
        <taxon>metagenomes</taxon>
        <taxon>ecological metagenomes</taxon>
    </lineage>
</organism>
<accession>A0A0F9BQ60</accession>
<feature type="domain" description="Enolpyruvate transferase" evidence="2">
    <location>
        <begin position="32"/>
        <end position="262"/>
    </location>
</feature>
<keyword evidence="1" id="KW-0808">Transferase</keyword>
<protein>
    <recommendedName>
        <fullName evidence="2">Enolpyruvate transferase domain-containing protein</fullName>
    </recommendedName>
</protein>
<evidence type="ECO:0000259" key="2">
    <source>
        <dbReference type="Pfam" id="PF00275"/>
    </source>
</evidence>
<dbReference type="AlphaFoldDB" id="A0A0F9BQ60"/>
<feature type="non-terminal residue" evidence="3">
    <location>
        <position position="262"/>
    </location>
</feature>
<reference evidence="3" key="1">
    <citation type="journal article" date="2015" name="Nature">
        <title>Complex archaea that bridge the gap between prokaryotes and eukaryotes.</title>
        <authorList>
            <person name="Spang A."/>
            <person name="Saw J.H."/>
            <person name="Jorgensen S.L."/>
            <person name="Zaremba-Niedzwiedzka K."/>
            <person name="Martijn J."/>
            <person name="Lind A.E."/>
            <person name="van Eijk R."/>
            <person name="Schleper C."/>
            <person name="Guy L."/>
            <person name="Ettema T.J."/>
        </authorList>
    </citation>
    <scope>NUCLEOTIDE SEQUENCE</scope>
</reference>
<dbReference type="SUPFAM" id="SSF55205">
    <property type="entry name" value="EPT/RTPC-like"/>
    <property type="match status" value="1"/>
</dbReference>
<dbReference type="InterPro" id="IPR001986">
    <property type="entry name" value="Enolpyruvate_Tfrase_dom"/>
</dbReference>
<dbReference type="Pfam" id="PF00275">
    <property type="entry name" value="EPSP_synthase"/>
    <property type="match status" value="1"/>
</dbReference>
<sequence>MSWPVFWAEACLGAIIAVPEDPEKIMKFAVKRSKITGTVKIPGSKSHTIRSIYIASLADGTSVIRAPLLSLDTEAAIRVCVAFGAEIKKEDDRLEVTGFGGKPSIPEDVIDVGNSGTTLRFGVSTAALGEGYSLFTGDEQIRSRPMDPLLHSLNDLGTLAVSTRDNGKAPLIVKGRASGGKTELEAVTSQYLSSLLINVPLFEKDTQITVTKLNEVPYVDMTLSWLDEQDIRYEREGYEQFLIPGNQSYHPFKKAIPGDFSS</sequence>
<dbReference type="Gene3D" id="3.65.10.10">
    <property type="entry name" value="Enolpyruvate transferase domain"/>
    <property type="match status" value="1"/>
</dbReference>
<proteinExistence type="predicted"/>
<dbReference type="InterPro" id="IPR036968">
    <property type="entry name" value="Enolpyruvate_Tfrase_sf"/>
</dbReference>
<dbReference type="InterPro" id="IPR013792">
    <property type="entry name" value="RNA3'P_cycl/enolpyr_Trfase_a/b"/>
</dbReference>
<dbReference type="EMBL" id="LAZR01036741">
    <property type="protein sequence ID" value="KKL24044.1"/>
    <property type="molecule type" value="Genomic_DNA"/>
</dbReference>
<gene>
    <name evidence="3" type="ORF">LCGC14_2419280</name>
</gene>
<dbReference type="GO" id="GO:0003866">
    <property type="term" value="F:3-phosphoshikimate 1-carboxyvinyltransferase activity"/>
    <property type="evidence" value="ECO:0007669"/>
    <property type="project" value="TreeGrafter"/>
</dbReference>
<dbReference type="PANTHER" id="PTHR21090:SF5">
    <property type="entry name" value="PENTAFUNCTIONAL AROM POLYPEPTIDE"/>
    <property type="match status" value="1"/>
</dbReference>
<evidence type="ECO:0000313" key="3">
    <source>
        <dbReference type="EMBL" id="KKL24044.1"/>
    </source>
</evidence>